<dbReference type="NCBIfam" id="NF002268">
    <property type="entry name" value="PRK01198.1-4"/>
    <property type="match status" value="1"/>
</dbReference>
<dbReference type="NCBIfam" id="TIGR02923">
    <property type="entry name" value="AhaC"/>
    <property type="match status" value="1"/>
</dbReference>
<dbReference type="Gene3D" id="1.10.132.50">
    <property type="entry name" value="ATP synthase (C/AC39) subunit, domain 3"/>
    <property type="match status" value="1"/>
</dbReference>
<protein>
    <submittedName>
        <fullName evidence="6">V-type ATP synthase subunit C</fullName>
    </submittedName>
</protein>
<dbReference type="GO" id="GO:0033179">
    <property type="term" value="C:proton-transporting V-type ATPase, V0 domain"/>
    <property type="evidence" value="ECO:0007669"/>
    <property type="project" value="InterPro"/>
</dbReference>
<evidence type="ECO:0000256" key="4">
    <source>
        <dbReference type="ARBA" id="ARBA00023065"/>
    </source>
</evidence>
<dbReference type="Gene3D" id="1.20.1690.10">
    <property type="entry name" value="V-type ATP synthase subunit C domain"/>
    <property type="match status" value="2"/>
</dbReference>
<dbReference type="PANTHER" id="PTHR38682:SF1">
    <property type="entry name" value="V-TYPE ATP SYNTHASE SUBUNIT C"/>
    <property type="match status" value="1"/>
</dbReference>
<organism evidence="6">
    <name type="scientific">bioreactor metagenome</name>
    <dbReference type="NCBI Taxonomy" id="1076179"/>
    <lineage>
        <taxon>unclassified sequences</taxon>
        <taxon>metagenomes</taxon>
        <taxon>ecological metagenomes</taxon>
    </lineage>
</organism>
<evidence type="ECO:0000256" key="3">
    <source>
        <dbReference type="ARBA" id="ARBA00022781"/>
    </source>
</evidence>
<gene>
    <name evidence="6" type="primary">atpC_16</name>
    <name evidence="6" type="ORF">SDC9_39627</name>
</gene>
<keyword evidence="4" id="KW-0406">Ion transport</keyword>
<comment type="caution">
    <text evidence="6">The sequence shown here is derived from an EMBL/GenBank/DDBJ whole genome shotgun (WGS) entry which is preliminary data.</text>
</comment>
<keyword evidence="2" id="KW-0813">Transport</keyword>
<proteinExistence type="inferred from homology"/>
<comment type="similarity">
    <text evidence="1">Belongs to the V-ATPase V0D/AC39 subunit family.</text>
</comment>
<dbReference type="SUPFAM" id="SSF103486">
    <property type="entry name" value="V-type ATP synthase subunit C"/>
    <property type="match status" value="1"/>
</dbReference>
<dbReference type="GO" id="GO:0006754">
    <property type="term" value="P:ATP biosynthetic process"/>
    <property type="evidence" value="ECO:0007669"/>
    <property type="project" value="UniProtKB-KW"/>
</dbReference>
<dbReference type="EMBL" id="VSSQ01000393">
    <property type="protein sequence ID" value="MPL93496.1"/>
    <property type="molecule type" value="Genomic_DNA"/>
</dbReference>
<dbReference type="InterPro" id="IPR035067">
    <property type="entry name" value="V-type_ATPase_csu/dsu"/>
</dbReference>
<dbReference type="InterPro" id="IPR050873">
    <property type="entry name" value="V-ATPase_V0D/AC39_subunit"/>
</dbReference>
<sequence length="352" mass="39896">MTEVMSGSAPYIYVSTRMRVRKAKLIPREEYLRMLNMGLSEFTRLIEELEYKREIDELSASFKGVDLIENAMSWNLAKEYQRVIAMAPGEMKGFTRDYLHKWDIQNILSILRGKELGFSDGKIRAVLVPAGALDAPTLDRLLTDSSVERIVEQLPVKQMSAILSEGLSEALETHSFGKIENELYKYYYATLIKAARGGMKGGLPFLKYVMFEIDIKNITSVFRMRAQGGDNAAQQNIWIPGGSFKPEELERLSSIESTDEVVDSLKKKIKVAVLLDALESLREKKPIYSIESTLIAAQLNQMDKVSKRNPFSISPLLVYLERKKYEVSNLRAIARGKEAGLSSEILEKYLVM</sequence>
<dbReference type="Pfam" id="PF01992">
    <property type="entry name" value="vATP-synt_AC39"/>
    <property type="match status" value="1"/>
</dbReference>
<accession>A0A644VQ73</accession>
<evidence type="ECO:0000256" key="5">
    <source>
        <dbReference type="ARBA" id="ARBA00023310"/>
    </source>
</evidence>
<evidence type="ECO:0000256" key="2">
    <source>
        <dbReference type="ARBA" id="ARBA00022448"/>
    </source>
</evidence>
<keyword evidence="5" id="KW-0066">ATP synthesis</keyword>
<dbReference type="InterPro" id="IPR002843">
    <property type="entry name" value="ATPase_V0-cplx_csu/dsu"/>
</dbReference>
<reference evidence="6" key="1">
    <citation type="submission" date="2019-08" db="EMBL/GenBank/DDBJ databases">
        <authorList>
            <person name="Kucharzyk K."/>
            <person name="Murdoch R.W."/>
            <person name="Higgins S."/>
            <person name="Loffler F."/>
        </authorList>
    </citation>
    <scope>NUCLEOTIDE SEQUENCE</scope>
</reference>
<dbReference type="GO" id="GO:0046961">
    <property type="term" value="F:proton-transporting ATPase activity, rotational mechanism"/>
    <property type="evidence" value="ECO:0007669"/>
    <property type="project" value="InterPro"/>
</dbReference>
<dbReference type="InterPro" id="IPR044911">
    <property type="entry name" value="V-type_ATPase_csu/dsu_dom_3"/>
</dbReference>
<dbReference type="HAMAP" id="MF_00314">
    <property type="entry name" value="ATP_synth_C_arch"/>
    <property type="match status" value="1"/>
</dbReference>
<dbReference type="InterPro" id="IPR014272">
    <property type="entry name" value="ATPase_V0-cplx_csu"/>
</dbReference>
<evidence type="ECO:0000313" key="6">
    <source>
        <dbReference type="EMBL" id="MPL93496.1"/>
    </source>
</evidence>
<dbReference type="InterPro" id="IPR036079">
    <property type="entry name" value="ATPase_csu/dsu_sf"/>
</dbReference>
<name>A0A644VQ73_9ZZZZ</name>
<dbReference type="AlphaFoldDB" id="A0A644VQ73"/>
<dbReference type="PANTHER" id="PTHR38682">
    <property type="entry name" value="V-TYPE ATP SYNTHASE SUBUNIT C"/>
    <property type="match status" value="1"/>
</dbReference>
<keyword evidence="3" id="KW-0375">Hydrogen ion transport</keyword>
<evidence type="ECO:0000256" key="1">
    <source>
        <dbReference type="ARBA" id="ARBA00006709"/>
    </source>
</evidence>